<dbReference type="EMBL" id="VFRR01000015">
    <property type="protein sequence ID" value="TPE51598.1"/>
    <property type="molecule type" value="Genomic_DNA"/>
</dbReference>
<dbReference type="AlphaFoldDB" id="A0A501WQG9"/>
<evidence type="ECO:0000259" key="1">
    <source>
        <dbReference type="Pfam" id="PF08450"/>
    </source>
</evidence>
<dbReference type="InterPro" id="IPR011042">
    <property type="entry name" value="6-blade_b-propeller_TolB-like"/>
</dbReference>
<protein>
    <recommendedName>
        <fullName evidence="1">SMP-30/Gluconolactonase/LRE-like region domain-containing protein</fullName>
    </recommendedName>
</protein>
<name>A0A501WQG9_9GAMM</name>
<dbReference type="Pfam" id="PF08450">
    <property type="entry name" value="SGL"/>
    <property type="match status" value="1"/>
</dbReference>
<dbReference type="Gene3D" id="2.120.10.30">
    <property type="entry name" value="TolB, C-terminal domain"/>
    <property type="match status" value="1"/>
</dbReference>
<dbReference type="Proteomes" id="UP000315901">
    <property type="component" value="Unassembled WGS sequence"/>
</dbReference>
<feature type="domain" description="SMP-30/Gluconolactonase/LRE-like region" evidence="1">
    <location>
        <begin position="2"/>
        <end position="29"/>
    </location>
</feature>
<dbReference type="SUPFAM" id="SSF63829">
    <property type="entry name" value="Calcium-dependent phosphotriesterase"/>
    <property type="match status" value="1"/>
</dbReference>
<evidence type="ECO:0000313" key="3">
    <source>
        <dbReference type="Proteomes" id="UP000315901"/>
    </source>
</evidence>
<proteinExistence type="predicted"/>
<reference evidence="2 3" key="1">
    <citation type="submission" date="2019-06" db="EMBL/GenBank/DDBJ databases">
        <title>A novel bacterium of genus Marinomonas, isolated from coastal sand.</title>
        <authorList>
            <person name="Huang H."/>
            <person name="Mo K."/>
            <person name="Hu Y."/>
        </authorList>
    </citation>
    <scope>NUCLEOTIDE SEQUENCE [LARGE SCALE GENOMIC DNA]</scope>
    <source>
        <strain evidence="2 3">HB171799</strain>
    </source>
</reference>
<dbReference type="OrthoDB" id="9775406at2"/>
<keyword evidence="3" id="KW-1185">Reference proteome</keyword>
<evidence type="ECO:0000313" key="2">
    <source>
        <dbReference type="EMBL" id="TPE51598.1"/>
    </source>
</evidence>
<gene>
    <name evidence="2" type="ORF">FJM67_09005</name>
</gene>
<sequence length="63" mass="6684">MGEYRFPASQVSCPAFGGPDNRHLYVTTAAEGLTAEQIAGEQAGQVFVTQTECSGKPEPQVIL</sequence>
<dbReference type="InterPro" id="IPR013658">
    <property type="entry name" value="SGL"/>
</dbReference>
<comment type="caution">
    <text evidence="2">The sequence shown here is derived from an EMBL/GenBank/DDBJ whole genome shotgun (WGS) entry which is preliminary data.</text>
</comment>
<organism evidence="2 3">
    <name type="scientific">Maribrevibacterium harenarium</name>
    <dbReference type="NCBI Taxonomy" id="2589817"/>
    <lineage>
        <taxon>Bacteria</taxon>
        <taxon>Pseudomonadati</taxon>
        <taxon>Pseudomonadota</taxon>
        <taxon>Gammaproteobacteria</taxon>
        <taxon>Oceanospirillales</taxon>
        <taxon>Oceanospirillaceae</taxon>
        <taxon>Maribrevibacterium</taxon>
    </lineage>
</organism>
<accession>A0A501WQG9</accession>